<dbReference type="Proteomes" id="UP000198282">
    <property type="component" value="Unassembled WGS sequence"/>
</dbReference>
<accession>A0A239HTF7</accession>
<dbReference type="CDD" id="cd08243">
    <property type="entry name" value="quinone_oxidoreductase_like_1"/>
    <property type="match status" value="1"/>
</dbReference>
<feature type="domain" description="Enoyl reductase (ER)" evidence="3">
    <location>
        <begin position="10"/>
        <end position="321"/>
    </location>
</feature>
<dbReference type="OrthoDB" id="9792162at2"/>
<dbReference type="SUPFAM" id="SSF50129">
    <property type="entry name" value="GroES-like"/>
    <property type="match status" value="1"/>
</dbReference>
<evidence type="ECO:0000313" key="4">
    <source>
        <dbReference type="EMBL" id="SNS84521.1"/>
    </source>
</evidence>
<dbReference type="Pfam" id="PF13602">
    <property type="entry name" value="ADH_zinc_N_2"/>
    <property type="match status" value="1"/>
</dbReference>
<dbReference type="InterPro" id="IPR013154">
    <property type="entry name" value="ADH-like_N"/>
</dbReference>
<reference evidence="4 5" key="1">
    <citation type="submission" date="2017-06" db="EMBL/GenBank/DDBJ databases">
        <authorList>
            <person name="Kim H.J."/>
            <person name="Triplett B.A."/>
        </authorList>
    </citation>
    <scope>NUCLEOTIDE SEQUENCE [LARGE SCALE GENOMIC DNA]</scope>
    <source>
        <strain evidence="4 5">CGMCC 4.2132</strain>
    </source>
</reference>
<dbReference type="Gene3D" id="3.40.50.720">
    <property type="entry name" value="NAD(P)-binding Rossmann-like Domain"/>
    <property type="match status" value="1"/>
</dbReference>
<dbReference type="EMBL" id="FZOD01000017">
    <property type="protein sequence ID" value="SNS84521.1"/>
    <property type="molecule type" value="Genomic_DNA"/>
</dbReference>
<dbReference type="PANTHER" id="PTHR48106">
    <property type="entry name" value="QUINONE OXIDOREDUCTASE PIG3-RELATED"/>
    <property type="match status" value="1"/>
</dbReference>
<dbReference type="InterPro" id="IPR020843">
    <property type="entry name" value="ER"/>
</dbReference>
<gene>
    <name evidence="4" type="ORF">SAMN05216276_1017131</name>
</gene>
<dbReference type="Gene3D" id="3.90.180.10">
    <property type="entry name" value="Medium-chain alcohol dehydrogenases, catalytic domain"/>
    <property type="match status" value="1"/>
</dbReference>
<protein>
    <submittedName>
        <fullName evidence="4">NADPH:quinone reductase</fullName>
    </submittedName>
</protein>
<dbReference type="SMART" id="SM00829">
    <property type="entry name" value="PKS_ER"/>
    <property type="match status" value="1"/>
</dbReference>
<evidence type="ECO:0000313" key="5">
    <source>
        <dbReference type="Proteomes" id="UP000198282"/>
    </source>
</evidence>
<evidence type="ECO:0000256" key="2">
    <source>
        <dbReference type="ARBA" id="ARBA00023002"/>
    </source>
</evidence>
<dbReference type="AlphaFoldDB" id="A0A239HTF7"/>
<keyword evidence="5" id="KW-1185">Reference proteome</keyword>
<dbReference type="SUPFAM" id="SSF51735">
    <property type="entry name" value="NAD(P)-binding Rossmann-fold domains"/>
    <property type="match status" value="1"/>
</dbReference>
<dbReference type="GO" id="GO:0070402">
    <property type="term" value="F:NADPH binding"/>
    <property type="evidence" value="ECO:0007669"/>
    <property type="project" value="TreeGrafter"/>
</dbReference>
<name>A0A239HTF7_9ACTN</name>
<dbReference type="PANTHER" id="PTHR48106:SF18">
    <property type="entry name" value="QUINONE OXIDOREDUCTASE PIG3"/>
    <property type="match status" value="1"/>
</dbReference>
<dbReference type="RefSeq" id="WP_089208669.1">
    <property type="nucleotide sequence ID" value="NZ_FZOD01000017.1"/>
</dbReference>
<dbReference type="InterPro" id="IPR011032">
    <property type="entry name" value="GroES-like_sf"/>
</dbReference>
<keyword evidence="1" id="KW-0521">NADP</keyword>
<sequence>MRAIVIEEFGGPDSLVYRELPEPEPMAGQVVIEVKAFGLNHAEMHMRRGEWAEAAEVSGIECVGLVRSCPGGEFPVGAKVAALMGGLGRTVNGSYAEYTRAPASNVALIESDLSWAELAVIPETYATAWTCLFRNLEITEGRILVIRGATSSFGQAAVNLAVNAGARVIATTRHHESFALLEKLGTGRAELEGPELSRRIAEAKRIDAVLDLVGNSTILDSLAMLRRGGRACLAGWLGGLDPIADFNPLLQMASGVYLTFFGSFVFGTPGFPLSDVPLQEIAEQVAAGRLKAKPSRVFGFEEIREAHRVMEAGEAGGKMVVVVQA</sequence>
<keyword evidence="2" id="KW-0560">Oxidoreductase</keyword>
<dbReference type="GO" id="GO:0016651">
    <property type="term" value="F:oxidoreductase activity, acting on NAD(P)H"/>
    <property type="evidence" value="ECO:0007669"/>
    <property type="project" value="TreeGrafter"/>
</dbReference>
<dbReference type="Pfam" id="PF08240">
    <property type="entry name" value="ADH_N"/>
    <property type="match status" value="1"/>
</dbReference>
<proteinExistence type="predicted"/>
<organism evidence="4 5">
    <name type="scientific">Streptosporangium subroseum</name>
    <dbReference type="NCBI Taxonomy" id="106412"/>
    <lineage>
        <taxon>Bacteria</taxon>
        <taxon>Bacillati</taxon>
        <taxon>Actinomycetota</taxon>
        <taxon>Actinomycetes</taxon>
        <taxon>Streptosporangiales</taxon>
        <taxon>Streptosporangiaceae</taxon>
        <taxon>Streptosporangium</taxon>
    </lineage>
</organism>
<dbReference type="InterPro" id="IPR036291">
    <property type="entry name" value="NAD(P)-bd_dom_sf"/>
</dbReference>
<evidence type="ECO:0000259" key="3">
    <source>
        <dbReference type="SMART" id="SM00829"/>
    </source>
</evidence>
<evidence type="ECO:0000256" key="1">
    <source>
        <dbReference type="ARBA" id="ARBA00022857"/>
    </source>
</evidence>